<name>A0A380TBN8_9ZZZZ</name>
<proteinExistence type="predicted"/>
<dbReference type="AlphaFoldDB" id="A0A380TBN8"/>
<evidence type="ECO:0000313" key="1">
    <source>
        <dbReference type="EMBL" id="SUS04834.1"/>
    </source>
</evidence>
<evidence type="ECO:0008006" key="2">
    <source>
        <dbReference type="Google" id="ProtNLM"/>
    </source>
</evidence>
<sequence>MLDPSWYQGREQTFVKHFFLERYLERVAYVTLAGGAWSEFAYVDAFSGPWRSGDENFRDTSVFIALTKLEAVRQGLQKAGRDVTFRALFVERDQSAFQYLRRLVARFPNSGAITICGEFQDHIKEARRFINNAFSLIFVDPTGWSVDLNALQPLLRLRGEVIINFMYNDINRHLLENPQASVRASFDPIFGGLSWRSEIEQRIAGGEDREAAILGVFCNRLRAAGSFEYVTSTRVMQPLVERTYFYLVYATRHWKGVEEFRSVEEKAVEAQESVRVDAKLDAREERSRMRDLFPDETPPGWTPDLHDRRKRSLDAARKRLRELSAKKKEFGAFEAFGCMLEQPLVFPADARTLLLEAREAKWVTFDLTPRQKKPAPNTVVTSLISDGSR</sequence>
<protein>
    <recommendedName>
        <fullName evidence="2">Three-Cys-motif partner protein TcmP</fullName>
    </recommendedName>
</protein>
<reference evidence="1" key="1">
    <citation type="submission" date="2018-07" db="EMBL/GenBank/DDBJ databases">
        <authorList>
            <person name="Quirk P.G."/>
            <person name="Krulwich T.A."/>
        </authorList>
    </citation>
    <scope>NUCLEOTIDE SEQUENCE</scope>
</reference>
<dbReference type="EMBL" id="UIDG01000058">
    <property type="protein sequence ID" value="SUS04834.1"/>
    <property type="molecule type" value="Genomic_DNA"/>
</dbReference>
<dbReference type="NCBIfam" id="TIGR04474">
    <property type="entry name" value="tcm_partner"/>
    <property type="match status" value="1"/>
</dbReference>
<dbReference type="InterPro" id="IPR031009">
    <property type="entry name" value="Tcm_partner"/>
</dbReference>
<gene>
    <name evidence="1" type="ORF">DF3PB_1500003</name>
</gene>
<organism evidence="1">
    <name type="scientific">metagenome</name>
    <dbReference type="NCBI Taxonomy" id="256318"/>
    <lineage>
        <taxon>unclassified sequences</taxon>
        <taxon>metagenomes</taxon>
    </lineage>
</organism>
<accession>A0A380TBN8</accession>